<dbReference type="EMBL" id="MELK01000051">
    <property type="protein sequence ID" value="OFW55837.1"/>
    <property type="molecule type" value="Genomic_DNA"/>
</dbReference>
<evidence type="ECO:0008006" key="4">
    <source>
        <dbReference type="Google" id="ProtNLM"/>
    </source>
</evidence>
<name>A0A1F2WG74_9ACTN</name>
<proteinExistence type="predicted"/>
<reference evidence="2 3" key="1">
    <citation type="journal article" date="2016" name="Nat. Commun.">
        <title>Thousands of microbial genomes shed light on interconnected biogeochemical processes in an aquifer system.</title>
        <authorList>
            <person name="Anantharaman K."/>
            <person name="Brown C.T."/>
            <person name="Hug L.A."/>
            <person name="Sharon I."/>
            <person name="Castelle C.J."/>
            <person name="Probst A.J."/>
            <person name="Thomas B.C."/>
            <person name="Singh A."/>
            <person name="Wilkins M.J."/>
            <person name="Karaoz U."/>
            <person name="Brodie E.L."/>
            <person name="Williams K.H."/>
            <person name="Hubbard S.S."/>
            <person name="Banfield J.F."/>
        </authorList>
    </citation>
    <scope>NUCLEOTIDE SEQUENCE [LARGE SCALE GENOMIC DNA]</scope>
</reference>
<gene>
    <name evidence="2" type="ORF">A2Y75_05330</name>
</gene>
<dbReference type="STRING" id="1797197.A2Y75_05330"/>
<evidence type="ECO:0000256" key="1">
    <source>
        <dbReference type="SAM" id="MobiDB-lite"/>
    </source>
</evidence>
<feature type="region of interest" description="Disordered" evidence="1">
    <location>
        <begin position="199"/>
        <end position="243"/>
    </location>
</feature>
<dbReference type="AlphaFoldDB" id="A0A1F2WG74"/>
<comment type="caution">
    <text evidence="2">The sequence shown here is derived from an EMBL/GenBank/DDBJ whole genome shotgun (WGS) entry which is preliminary data.</text>
</comment>
<evidence type="ECO:0000313" key="3">
    <source>
        <dbReference type="Proteomes" id="UP000177876"/>
    </source>
</evidence>
<accession>A0A1F2WG74</accession>
<sequence length="243" mass="26853">MLEYADKIRKLLAVADDPKIPKEAAETYRDHALMLAAKWRIDITELSTIAPNVGVVSRYVIIDGIPKIYARFVAFMASHIVEGLGGIGAAVDGRTCRFLVIAQGDDIDRIDMTTRLIVAQAMSEFNTWARSSEFRTRTKYYTAMEKYVVRRTFFRGFSDRVTLRLDALTKTAVAETMNVAGTALAFIDRAEAVKQHAENNFSIKSSRPRRSSSMGYGAGDKAGSRADLGQSGINESSNRPLGN</sequence>
<evidence type="ECO:0000313" key="2">
    <source>
        <dbReference type="EMBL" id="OFW55837.1"/>
    </source>
</evidence>
<protein>
    <recommendedName>
        <fullName evidence="4">DUF2786 domain-containing protein</fullName>
    </recommendedName>
</protein>
<dbReference type="Proteomes" id="UP000177876">
    <property type="component" value="Unassembled WGS sequence"/>
</dbReference>
<feature type="compositionally biased region" description="Polar residues" evidence="1">
    <location>
        <begin position="231"/>
        <end position="243"/>
    </location>
</feature>
<organism evidence="2 3">
    <name type="scientific">Candidatus Solincola sediminis</name>
    <dbReference type="NCBI Taxonomy" id="1797199"/>
    <lineage>
        <taxon>Bacteria</taxon>
        <taxon>Bacillati</taxon>
        <taxon>Actinomycetota</taxon>
        <taxon>Candidatus Geothermincolia</taxon>
        <taxon>Candidatus Geothermincolales</taxon>
        <taxon>Candidatus Geothermincolaceae</taxon>
        <taxon>Candidatus Solincola</taxon>
    </lineage>
</organism>